<evidence type="ECO:0000256" key="1">
    <source>
        <dbReference type="SAM" id="Phobius"/>
    </source>
</evidence>
<organism evidence="2 3">
    <name type="scientific">Paramecium primaurelia</name>
    <dbReference type="NCBI Taxonomy" id="5886"/>
    <lineage>
        <taxon>Eukaryota</taxon>
        <taxon>Sar</taxon>
        <taxon>Alveolata</taxon>
        <taxon>Ciliophora</taxon>
        <taxon>Intramacronucleata</taxon>
        <taxon>Oligohymenophorea</taxon>
        <taxon>Peniculida</taxon>
        <taxon>Parameciidae</taxon>
        <taxon>Paramecium</taxon>
    </lineage>
</organism>
<dbReference type="Proteomes" id="UP000688137">
    <property type="component" value="Unassembled WGS sequence"/>
</dbReference>
<keyword evidence="3" id="KW-1185">Reference proteome</keyword>
<evidence type="ECO:0000313" key="3">
    <source>
        <dbReference type="Proteomes" id="UP000688137"/>
    </source>
</evidence>
<keyword evidence="1" id="KW-1133">Transmembrane helix</keyword>
<sequence length="74" mass="8637">MLFLIVQCSNYICQTSCCNYQNECSLNDCTHFDYRDTINYFTLAIQLAFLIISIAILFLSNTPNYQVVQQRQPL</sequence>
<proteinExistence type="predicted"/>
<feature type="transmembrane region" description="Helical" evidence="1">
    <location>
        <begin position="40"/>
        <end position="59"/>
    </location>
</feature>
<gene>
    <name evidence="2" type="ORF">PPRIM_AZ9-3.1.T0820012</name>
</gene>
<evidence type="ECO:0008006" key="4">
    <source>
        <dbReference type="Google" id="ProtNLM"/>
    </source>
</evidence>
<evidence type="ECO:0000313" key="2">
    <source>
        <dbReference type="EMBL" id="CAD8088654.1"/>
    </source>
</evidence>
<protein>
    <recommendedName>
        <fullName evidence="4">Transmembrane protein</fullName>
    </recommendedName>
</protein>
<dbReference type="EMBL" id="CAJJDM010000085">
    <property type="protein sequence ID" value="CAD8088654.1"/>
    <property type="molecule type" value="Genomic_DNA"/>
</dbReference>
<name>A0A8S1NPR5_PARPR</name>
<keyword evidence="1" id="KW-0472">Membrane</keyword>
<reference evidence="2" key="1">
    <citation type="submission" date="2021-01" db="EMBL/GenBank/DDBJ databases">
        <authorList>
            <consortium name="Genoscope - CEA"/>
            <person name="William W."/>
        </authorList>
    </citation>
    <scope>NUCLEOTIDE SEQUENCE</scope>
</reference>
<keyword evidence="1" id="KW-0812">Transmembrane</keyword>
<dbReference type="AlphaFoldDB" id="A0A8S1NPR5"/>
<comment type="caution">
    <text evidence="2">The sequence shown here is derived from an EMBL/GenBank/DDBJ whole genome shotgun (WGS) entry which is preliminary data.</text>
</comment>
<dbReference type="OMA" id="SLNDCTH"/>
<accession>A0A8S1NPR5</accession>